<keyword evidence="3 8" id="KW-0547">Nucleotide-binding</keyword>
<feature type="region of interest" description="Disordered" evidence="9">
    <location>
        <begin position="1567"/>
        <end position="1588"/>
    </location>
</feature>
<dbReference type="InterPro" id="IPR027409">
    <property type="entry name" value="GroEL-like_apical_dom_sf"/>
</dbReference>
<name>A0AAP0BWN4_9ASPA</name>
<keyword evidence="2 8" id="KW-0808">Transferase</keyword>
<dbReference type="FunFam" id="3.50.7.10:FF:000007">
    <property type="entry name" value="1-phosphatidylinositol 3-phosphate 5-kinase isoform X1"/>
    <property type="match status" value="1"/>
</dbReference>
<organism evidence="11 12">
    <name type="scientific">Platanthera zijinensis</name>
    <dbReference type="NCBI Taxonomy" id="2320716"/>
    <lineage>
        <taxon>Eukaryota</taxon>
        <taxon>Viridiplantae</taxon>
        <taxon>Streptophyta</taxon>
        <taxon>Embryophyta</taxon>
        <taxon>Tracheophyta</taxon>
        <taxon>Spermatophyta</taxon>
        <taxon>Magnoliopsida</taxon>
        <taxon>Liliopsida</taxon>
        <taxon>Asparagales</taxon>
        <taxon>Orchidaceae</taxon>
        <taxon>Orchidoideae</taxon>
        <taxon>Orchideae</taxon>
        <taxon>Orchidinae</taxon>
        <taxon>Platanthera</taxon>
    </lineage>
</organism>
<dbReference type="SUPFAM" id="SSF52029">
    <property type="entry name" value="GroEL apical domain-like"/>
    <property type="match status" value="1"/>
</dbReference>
<evidence type="ECO:0000256" key="5">
    <source>
        <dbReference type="ARBA" id="ARBA00022840"/>
    </source>
</evidence>
<accession>A0AAP0BWN4</accession>
<comment type="caution">
    <text evidence="11">The sequence shown here is derived from an EMBL/GenBank/DDBJ whole genome shotgun (WGS) entry which is preliminary data.</text>
</comment>
<dbReference type="FunFam" id="3.30.810.10:FF:000001">
    <property type="entry name" value="1-phosphatidylinositol 3-phosphate 5-kinase FAB1"/>
    <property type="match status" value="1"/>
</dbReference>
<dbReference type="Proteomes" id="UP001418222">
    <property type="component" value="Unassembled WGS sequence"/>
</dbReference>
<sequence>MVSSLDTGQVHPCLGSKEQLEVLGNGGGSLQNMDIECSNVNIGLNDTRILLSLDDQLVPSSLTFENHDDTSAQRVECCKSSPGFAKSIVFADNPYNREEARQSSKSSFFPLVEADPLIWVPPEPEDMEDIINSGANNHNDDDEDDYRYSYKEERQKMIDAMNGRLKVLASHCLATDGISYSDHEDGENWLNIVTSLSWEAALLVKPDAGEGRDMDPRSYIKVKCIASGYPSQSEVINGLVFKKSATHKHMPTRFRNAKLLLLKGCLGKSANELSSFASMGKEKDHLNSIVDMIKTSHPNVVLVEERVSRDIQEALFAKEIVVVFDMKLAHLKRIALCTGSQIVPLGDCTVRSNLKHCESFHFEKFVEEHDSIWEAGKSPSKTLMFLEGCPRPLGCTILLKGANGNELTKIKHALHHMIFKAYHLKLEISYFADQRTFLSDINSLRELNDMSAGEMVTSIDSYASPNYNSLGRKASLACPLSYSVDIHISDGDGSVMKSINGGQCNSSELAEGSLILHGSSRHQHVSNNSDRILEECHPDLTSESISSPFGSKENEDDNDGSASLSPLVETFDYKKQLTNIVHENRDSELHIDRKDGHFSDLTEVTEIQIDENTNEVKLQNKGDVWSLLDSESILVLISSQCITKQVACEESHLSRINCYGDFDVSLGRYLQDILLSQKYTCSSCNEPSEAHIYRYTHRNGILAAIVSQLPRKSVLPGEAEGKIWMWTRCLKCNHNMGFPKASRRVLMSSVACGFSFVKFLDLSFANHSAANRLSRCGHFLHKDCLRFFGLGSKVAMFRYSPLGIYTACKPQLSLEFYYQNGPVWMMKEAKDVLAKGELIFGEVANVLRKLKSYFASYIKKRSVNFSCSMKQISEIESMLERDKAAFEASLLPAVQQGKNVNKIPDLNWLIKELHFMIYLWDRRLHFLLQCVGKFSSDVLGVDSLRSIIGVVSGDNFTGGNVRGQGEITEEPLMRVPIIVRKALLADGNPHTGDHEISEKKLKVEQVQFSEEITPSSSNSYISVGGNFLGDTSPELSQDVPSIQGNLHFKDFEKESVPILDHVQEDDSHHVSIEPLSNAEEDKESERRSWENCKSNENPIMFRSPHNSHSDSPEQWIWAPFSELRKEYMKDLHDGSLHKFQFINIYSPLHLSRVDKLIPRECSLHFLVGSSGSVVSLVENDISSIIACALASYKDQHGPVDSIYEKEEIEKLDRAIDISNCRSTESLESQGAHTLSPDELSVSFFVDQLIASDNSHPKITLGPRRPAGKSKHSVICIYAKEFRSLRKNCFLSELAYISSLSRCNKWDAQGGKSKVFFAKTMDERFIIKQMKKTELDSFLKFGPQYFNYLSSSLASGSQTCLAKILGIYQVRNGKEVKTDLMVMENLLFGRNISCKYDLKGATFSRYVSDGNGPNAVLLDENFIEDMRISPIYVGGRSKRLLERAIWNDTSFLTSINVMDYSLLVGVDKERRELVFGIIDYVRQYTWDKQLETWVKFTLVVPKNALPTVVSPKEYKKRFRKFLSKYILMVPDAWSYGGTNNEAMDVTLQSREELYHSLKENLARSQHKMKTQADKKMQGTQTGHRRVGIA</sequence>
<dbReference type="InterPro" id="IPR027483">
    <property type="entry name" value="PInositol-4-P-4/5-kinase_C_sf"/>
</dbReference>
<dbReference type="InterPro" id="IPR044769">
    <property type="entry name" value="PIKfyve_PIPKc"/>
</dbReference>
<dbReference type="EMBL" id="JBBWWQ010000003">
    <property type="protein sequence ID" value="KAK8951945.1"/>
    <property type="molecule type" value="Genomic_DNA"/>
</dbReference>
<dbReference type="PANTHER" id="PTHR45748:SF4">
    <property type="entry name" value="1-PHOSPHATIDYLINOSITOL-3-PHOSPHATE 5-KINASE FAB1D-RELATED"/>
    <property type="match status" value="1"/>
</dbReference>
<dbReference type="GO" id="GO:0005524">
    <property type="term" value="F:ATP binding"/>
    <property type="evidence" value="ECO:0007669"/>
    <property type="project" value="UniProtKB-UniRule"/>
</dbReference>
<protein>
    <recommendedName>
        <fullName evidence="1">1-phosphatidylinositol-3-phosphate 5-kinase</fullName>
        <ecNumber evidence="1">2.7.1.150</ecNumber>
    </recommendedName>
    <alternativeName>
        <fullName evidence="7">Phosphatidylinositol 3-phosphate 5-kinase type III</fullName>
    </alternativeName>
</protein>
<keyword evidence="12" id="KW-1185">Reference proteome</keyword>
<dbReference type="EC" id="2.7.1.150" evidence="1"/>
<evidence type="ECO:0000313" key="12">
    <source>
        <dbReference type="Proteomes" id="UP001418222"/>
    </source>
</evidence>
<dbReference type="PROSITE" id="PS51455">
    <property type="entry name" value="PIPK"/>
    <property type="match status" value="1"/>
</dbReference>
<dbReference type="InterPro" id="IPR002498">
    <property type="entry name" value="PInositol-4-P-4/5-kinase_core"/>
</dbReference>
<dbReference type="Gene3D" id="3.30.800.10">
    <property type="entry name" value="Phosphatidylinositol Phosphate Kinase II Beta"/>
    <property type="match status" value="1"/>
</dbReference>
<dbReference type="Pfam" id="PF01504">
    <property type="entry name" value="PIP5K"/>
    <property type="match status" value="2"/>
</dbReference>
<feature type="region of interest" description="Disordered" evidence="9">
    <location>
        <begin position="1064"/>
        <end position="1090"/>
    </location>
</feature>
<evidence type="ECO:0000259" key="10">
    <source>
        <dbReference type="PROSITE" id="PS51455"/>
    </source>
</evidence>
<proteinExistence type="predicted"/>
<evidence type="ECO:0000256" key="3">
    <source>
        <dbReference type="ARBA" id="ARBA00022741"/>
    </source>
</evidence>
<evidence type="ECO:0000256" key="2">
    <source>
        <dbReference type="ARBA" id="ARBA00022679"/>
    </source>
</evidence>
<evidence type="ECO:0000256" key="8">
    <source>
        <dbReference type="PROSITE-ProRule" id="PRU00781"/>
    </source>
</evidence>
<evidence type="ECO:0000313" key="11">
    <source>
        <dbReference type="EMBL" id="KAK8951945.1"/>
    </source>
</evidence>
<dbReference type="FunFam" id="3.30.800.10:FF:000007">
    <property type="entry name" value="Putative 1-phosphatidylinositol-4-phosphate 5-kinase/ zinc ion binding family"/>
    <property type="match status" value="1"/>
</dbReference>
<comment type="subunit">
    <text evidence="6">Component of the PI(3,5)P2 regulatory complex at least composed of ATG18, SAC/FIG4, FAB1 and VAC14.</text>
</comment>
<dbReference type="SUPFAM" id="SSF56104">
    <property type="entry name" value="SAICAR synthase-like"/>
    <property type="match status" value="1"/>
</dbReference>
<dbReference type="SMART" id="SM00330">
    <property type="entry name" value="PIPKc"/>
    <property type="match status" value="1"/>
</dbReference>
<keyword evidence="4 8" id="KW-0418">Kinase</keyword>
<dbReference type="GO" id="GO:0046854">
    <property type="term" value="P:phosphatidylinositol phosphate biosynthetic process"/>
    <property type="evidence" value="ECO:0007669"/>
    <property type="project" value="TreeGrafter"/>
</dbReference>
<dbReference type="Gene3D" id="3.50.7.10">
    <property type="entry name" value="GroEL"/>
    <property type="match status" value="1"/>
</dbReference>
<evidence type="ECO:0000256" key="9">
    <source>
        <dbReference type="SAM" id="MobiDB-lite"/>
    </source>
</evidence>
<dbReference type="CDD" id="cd17300">
    <property type="entry name" value="PIPKc_PIKfyve"/>
    <property type="match status" value="1"/>
</dbReference>
<evidence type="ECO:0000256" key="1">
    <source>
        <dbReference type="ARBA" id="ARBA00012009"/>
    </source>
</evidence>
<gene>
    <name evidence="11" type="primary">FAB1B</name>
    <name evidence="11" type="ORF">KSP39_PZI003880</name>
</gene>
<dbReference type="SUPFAM" id="SSF54849">
    <property type="entry name" value="GroEL-intermediate domain like"/>
    <property type="match status" value="1"/>
</dbReference>
<dbReference type="InterPro" id="IPR027484">
    <property type="entry name" value="PInositol-4-P-5-kinase_N"/>
</dbReference>
<dbReference type="InterPro" id="IPR027410">
    <property type="entry name" value="TCP-1-like_intermed_sf"/>
</dbReference>
<reference evidence="11 12" key="1">
    <citation type="journal article" date="2022" name="Nat. Plants">
        <title>Genomes of leafy and leafless Platanthera orchids illuminate the evolution of mycoheterotrophy.</title>
        <authorList>
            <person name="Li M.H."/>
            <person name="Liu K.W."/>
            <person name="Li Z."/>
            <person name="Lu H.C."/>
            <person name="Ye Q.L."/>
            <person name="Zhang D."/>
            <person name="Wang J.Y."/>
            <person name="Li Y.F."/>
            <person name="Zhong Z.M."/>
            <person name="Liu X."/>
            <person name="Yu X."/>
            <person name="Liu D.K."/>
            <person name="Tu X.D."/>
            <person name="Liu B."/>
            <person name="Hao Y."/>
            <person name="Liao X.Y."/>
            <person name="Jiang Y.T."/>
            <person name="Sun W.H."/>
            <person name="Chen J."/>
            <person name="Chen Y.Q."/>
            <person name="Ai Y."/>
            <person name="Zhai J.W."/>
            <person name="Wu S.S."/>
            <person name="Zhou Z."/>
            <person name="Hsiao Y.Y."/>
            <person name="Wu W.L."/>
            <person name="Chen Y.Y."/>
            <person name="Lin Y.F."/>
            <person name="Hsu J.L."/>
            <person name="Li C.Y."/>
            <person name="Wang Z.W."/>
            <person name="Zhao X."/>
            <person name="Zhong W.Y."/>
            <person name="Ma X.K."/>
            <person name="Ma L."/>
            <person name="Huang J."/>
            <person name="Chen G.Z."/>
            <person name="Huang M.Z."/>
            <person name="Huang L."/>
            <person name="Peng D.H."/>
            <person name="Luo Y.B."/>
            <person name="Zou S.Q."/>
            <person name="Chen S.P."/>
            <person name="Lan S."/>
            <person name="Tsai W.C."/>
            <person name="Van de Peer Y."/>
            <person name="Liu Z.J."/>
        </authorList>
    </citation>
    <scope>NUCLEOTIDE SEQUENCE [LARGE SCALE GENOMIC DNA]</scope>
    <source>
        <strain evidence="11">Lor287</strain>
    </source>
</reference>
<feature type="domain" description="PIPK" evidence="10">
    <location>
        <begin position="1207"/>
        <end position="1525"/>
    </location>
</feature>
<dbReference type="GO" id="GO:0010008">
    <property type="term" value="C:endosome membrane"/>
    <property type="evidence" value="ECO:0007669"/>
    <property type="project" value="TreeGrafter"/>
</dbReference>
<dbReference type="Gene3D" id="3.30.810.10">
    <property type="entry name" value="2-Layer Sandwich"/>
    <property type="match status" value="1"/>
</dbReference>
<evidence type="ECO:0000256" key="4">
    <source>
        <dbReference type="ARBA" id="ARBA00022777"/>
    </source>
</evidence>
<dbReference type="GO" id="GO:0000285">
    <property type="term" value="F:1-phosphatidylinositol-3-phosphate 5-kinase activity"/>
    <property type="evidence" value="ECO:0007669"/>
    <property type="project" value="UniProtKB-EC"/>
</dbReference>
<dbReference type="InterPro" id="IPR002423">
    <property type="entry name" value="Cpn60/GroEL/TCP-1"/>
</dbReference>
<evidence type="ECO:0000256" key="6">
    <source>
        <dbReference type="ARBA" id="ARBA00023464"/>
    </source>
</evidence>
<dbReference type="PANTHER" id="PTHR45748">
    <property type="entry name" value="1-PHOSPHATIDYLINOSITOL 3-PHOSPHATE 5-KINASE-RELATED"/>
    <property type="match status" value="1"/>
</dbReference>
<evidence type="ECO:0000256" key="7">
    <source>
        <dbReference type="ARBA" id="ARBA00077223"/>
    </source>
</evidence>
<feature type="region of interest" description="Disordered" evidence="9">
    <location>
        <begin position="543"/>
        <end position="564"/>
    </location>
</feature>
<dbReference type="Pfam" id="PF00118">
    <property type="entry name" value="Cpn60_TCP1"/>
    <property type="match status" value="1"/>
</dbReference>
<keyword evidence="5 8" id="KW-0067">ATP-binding</keyword>